<evidence type="ECO:0000313" key="2">
    <source>
        <dbReference type="Proteomes" id="UP001305702"/>
    </source>
</evidence>
<reference evidence="1 2" key="1">
    <citation type="submission" date="2022-02" db="EMBL/GenBank/DDBJ databases">
        <title>Paenibacillus sp. MBLB1776 Whole Genome Shotgun Sequencing.</title>
        <authorList>
            <person name="Hwang C.Y."/>
            <person name="Cho E.-S."/>
            <person name="Seo M.-J."/>
        </authorList>
    </citation>
    <scope>NUCLEOTIDE SEQUENCE [LARGE SCALE GENOMIC DNA]</scope>
    <source>
        <strain evidence="1 2">MBLB1776</strain>
    </source>
</reference>
<proteinExistence type="predicted"/>
<dbReference type="KEGG" id="paun:MJA45_02870"/>
<organism evidence="1 2">
    <name type="scientific">Paenibacillus aurantius</name>
    <dbReference type="NCBI Taxonomy" id="2918900"/>
    <lineage>
        <taxon>Bacteria</taxon>
        <taxon>Bacillati</taxon>
        <taxon>Bacillota</taxon>
        <taxon>Bacilli</taxon>
        <taxon>Bacillales</taxon>
        <taxon>Paenibacillaceae</taxon>
        <taxon>Paenibacillus</taxon>
    </lineage>
</organism>
<dbReference type="RefSeq" id="WP_315605797.1">
    <property type="nucleotide sequence ID" value="NZ_CP130318.1"/>
</dbReference>
<sequence length="83" mass="9619">MNEENQLQLQMECTIFFQENPYAMESRDGLAMRLGRKPEHLEATLQRLVSLTILERFGNGPRSIYRYVPPKITTETVVGWTSS</sequence>
<evidence type="ECO:0000313" key="1">
    <source>
        <dbReference type="EMBL" id="WNQ12020.1"/>
    </source>
</evidence>
<keyword evidence="2" id="KW-1185">Reference proteome</keyword>
<accession>A0AA96LH86</accession>
<gene>
    <name evidence="1" type="ORF">MJA45_02870</name>
</gene>
<dbReference type="EMBL" id="CP130318">
    <property type="protein sequence ID" value="WNQ12020.1"/>
    <property type="molecule type" value="Genomic_DNA"/>
</dbReference>
<dbReference type="AlphaFoldDB" id="A0AA96LH86"/>
<name>A0AA96LH86_9BACL</name>
<protein>
    <submittedName>
        <fullName evidence="1">Uncharacterized protein</fullName>
    </submittedName>
</protein>
<dbReference type="Proteomes" id="UP001305702">
    <property type="component" value="Chromosome"/>
</dbReference>